<proteinExistence type="predicted"/>
<dbReference type="EMBL" id="CT573073">
    <property type="protein sequence ID" value="CAJ71879.1"/>
    <property type="molecule type" value="Genomic_DNA"/>
</dbReference>
<protein>
    <submittedName>
        <fullName evidence="1">Uncharacterized protein</fullName>
    </submittedName>
</protein>
<evidence type="ECO:0000313" key="2">
    <source>
        <dbReference type="EMBL" id="QII13638.1"/>
    </source>
</evidence>
<sequence length="66" mass="7769">MQGKLHLMQGPFSLCRQCFRSQRGKNTYCPNCRHILVRRAGYRILENHIEDNKCKDCETVMPGIWS</sequence>
<organism evidence="1">
    <name type="scientific">Kuenenia stuttgartiensis</name>
    <dbReference type="NCBI Taxonomy" id="174633"/>
    <lineage>
        <taxon>Bacteria</taxon>
        <taxon>Pseudomonadati</taxon>
        <taxon>Planctomycetota</taxon>
        <taxon>Candidatus Brocadiia</taxon>
        <taxon>Candidatus Brocadiales</taxon>
        <taxon>Candidatus Brocadiaceae</taxon>
        <taxon>Candidatus Kuenenia</taxon>
    </lineage>
</organism>
<dbReference type="Proteomes" id="UP000501926">
    <property type="component" value="Chromosome"/>
</dbReference>
<name>Q1PXC7_KUEST</name>
<evidence type="ECO:0000313" key="1">
    <source>
        <dbReference type="EMBL" id="CAJ71879.1"/>
    </source>
</evidence>
<evidence type="ECO:0000313" key="3">
    <source>
        <dbReference type="Proteomes" id="UP000501926"/>
    </source>
</evidence>
<reference evidence="1" key="1">
    <citation type="journal article" date="2006" name="Nature">
        <title>Deciphering the evolution and metabolism of an anammox bacterium from a community genome.</title>
        <authorList>
            <person name="Strous M."/>
            <person name="Pelletier E."/>
            <person name="Mangenot S."/>
            <person name="Rattei T."/>
            <person name="Lehner A."/>
            <person name="Taylor M.W."/>
            <person name="Horn M."/>
            <person name="Daims H."/>
            <person name="Bartol-Mavel D."/>
            <person name="Wincker P."/>
            <person name="Barbe V."/>
            <person name="Fonknechten N."/>
            <person name="Vallenet D."/>
            <person name="Segurens B."/>
            <person name="Schenowitz-Truong C."/>
            <person name="Medigue C."/>
            <person name="Collingro A."/>
            <person name="Snel B."/>
            <person name="Dutilh B.E."/>
            <person name="OpDenCamp H.J.M."/>
            <person name="vanDerDrift C."/>
            <person name="Cirpus I."/>
            <person name="vanDePas-Schoonen K.T."/>
            <person name="Harhangi H.R."/>
            <person name="vanNiftrik L."/>
            <person name="Schmid M."/>
            <person name="Keltjens J."/>
            <person name="vanDeVossenberg J."/>
            <person name="Kartal B."/>
            <person name="Meier H."/>
            <person name="Frishman D."/>
            <person name="Huynen M.A."/>
            <person name="Mewes H."/>
            <person name="Weissenbach J."/>
            <person name="Jetten M.S.M."/>
            <person name="Wagner M."/>
            <person name="LePaslier D."/>
        </authorList>
    </citation>
    <scope>NUCLEOTIDE SEQUENCE</scope>
</reference>
<dbReference type="EMBL" id="CP049055">
    <property type="protein sequence ID" value="QII13638.1"/>
    <property type="molecule type" value="Genomic_DNA"/>
</dbReference>
<accession>Q1PXC7</accession>
<reference evidence="2 3" key="3">
    <citation type="submission" date="2020-02" db="EMBL/GenBank/DDBJ databases">
        <title>Newly sequenced genome of strain CSTR1 showed variability in Candidatus Kuenenia stuttgartiensis genomes.</title>
        <authorList>
            <person name="Ding C."/>
            <person name="Adrian L."/>
        </authorList>
    </citation>
    <scope>NUCLEOTIDE SEQUENCE [LARGE SCALE GENOMIC DNA]</scope>
    <source>
        <strain evidence="2 3">CSTR1</strain>
    </source>
</reference>
<dbReference type="AlphaFoldDB" id="Q1PXC7"/>
<gene>
    <name evidence="2" type="ORF">KsCSTR_42590</name>
    <name evidence="1" type="ORF">kustc1134</name>
</gene>
<reference evidence="1" key="2">
    <citation type="submission" date="2006-01" db="EMBL/GenBank/DDBJ databases">
        <authorList>
            <person name="Genoscope"/>
        </authorList>
    </citation>
    <scope>NUCLEOTIDE SEQUENCE</scope>
</reference>